<sequence>MKFILAPMLMAILVQVKSQDKPCGENEYYTECGGCDGTCAEPVVQCTKNCHPAGCYCQQGAVRGSDRKCILLEDC</sequence>
<dbReference type="Gene3D" id="2.10.25.10">
    <property type="entry name" value="Laminin"/>
    <property type="match status" value="1"/>
</dbReference>
<dbReference type="InterPro" id="IPR036084">
    <property type="entry name" value="Ser_inhib-like_sf"/>
</dbReference>
<dbReference type="EMBL" id="GFCD01000067">
    <property type="protein sequence ID" value="JAV45718.1"/>
    <property type="molecule type" value="Transcribed_RNA"/>
</dbReference>
<keyword evidence="2" id="KW-1015">Disulfide bond</keyword>
<proteinExistence type="predicted"/>
<dbReference type="PANTHER" id="PTHR23259:SF70">
    <property type="entry name" value="ACCESSORY GLAND PROTEIN ACP62F-RELATED"/>
    <property type="match status" value="1"/>
</dbReference>
<reference evidence="5" key="1">
    <citation type="journal article" date="2016" name="Toxins">
        <title>Venom Gland Transcriptomic and Proteomic Analyses of the Enigmatic Scorpion Superstitionia donensis (Scorpiones: Superstitioniidae), with Insights on the Evolution of Its Venom Components.</title>
        <authorList>
            <person name="Santibanez-Lopez C.E."/>
            <person name="Cid-Uribe J.I."/>
            <person name="Batista C.V."/>
            <person name="Ortiz E."/>
            <person name="Possani L.D."/>
        </authorList>
    </citation>
    <scope>NUCLEOTIDE SEQUENCE</scope>
    <source>
        <strain evidence="5">Pooled</strain>
        <tissue evidence="5">Venom gland</tissue>
    </source>
</reference>
<keyword evidence="1" id="KW-0646">Protease inhibitor</keyword>
<dbReference type="InterPro" id="IPR002919">
    <property type="entry name" value="TIL_dom"/>
</dbReference>
<evidence type="ECO:0000259" key="4">
    <source>
        <dbReference type="Pfam" id="PF01826"/>
    </source>
</evidence>
<feature type="chain" id="PRO_5012866587" evidence="3">
    <location>
        <begin position="19"/>
        <end position="75"/>
    </location>
</feature>
<dbReference type="InterPro" id="IPR051368">
    <property type="entry name" value="SerProtInhib-TIL_Domain"/>
</dbReference>
<accession>A0A1V1WBJ6</accession>
<organism evidence="5">
    <name type="scientific">Superstitionia donensis</name>
    <dbReference type="NCBI Taxonomy" id="311983"/>
    <lineage>
        <taxon>Eukaryota</taxon>
        <taxon>Metazoa</taxon>
        <taxon>Ecdysozoa</taxon>
        <taxon>Arthropoda</taxon>
        <taxon>Chelicerata</taxon>
        <taxon>Arachnida</taxon>
        <taxon>Scorpiones</taxon>
        <taxon>Iurida</taxon>
        <taxon>Chactoidea</taxon>
        <taxon>Superstitionidae</taxon>
        <taxon>Superstitionia</taxon>
    </lineage>
</organism>
<name>A0A1V1WBJ6_9SCOR</name>
<evidence type="ECO:0000256" key="3">
    <source>
        <dbReference type="SAM" id="SignalP"/>
    </source>
</evidence>
<evidence type="ECO:0000256" key="1">
    <source>
        <dbReference type="ARBA" id="ARBA00022690"/>
    </source>
</evidence>
<evidence type="ECO:0000256" key="2">
    <source>
        <dbReference type="ARBA" id="ARBA00023157"/>
    </source>
</evidence>
<dbReference type="CDD" id="cd19941">
    <property type="entry name" value="TIL"/>
    <property type="match status" value="1"/>
</dbReference>
<dbReference type="GO" id="GO:0030414">
    <property type="term" value="F:peptidase inhibitor activity"/>
    <property type="evidence" value="ECO:0007669"/>
    <property type="project" value="UniProtKB-KW"/>
</dbReference>
<dbReference type="AlphaFoldDB" id="A0A1V1WBJ6"/>
<protein>
    <submittedName>
        <fullName evidence="5">Putative protease inhibitor</fullName>
    </submittedName>
</protein>
<feature type="domain" description="TIL" evidence="4">
    <location>
        <begin position="23"/>
        <end position="75"/>
    </location>
</feature>
<feature type="signal peptide" evidence="3">
    <location>
        <begin position="1"/>
        <end position="18"/>
    </location>
</feature>
<keyword evidence="3" id="KW-0732">Signal</keyword>
<evidence type="ECO:0000313" key="5">
    <source>
        <dbReference type="EMBL" id="JAV45718.1"/>
    </source>
</evidence>
<dbReference type="PANTHER" id="PTHR23259">
    <property type="entry name" value="RIDDLE"/>
    <property type="match status" value="1"/>
</dbReference>
<dbReference type="Pfam" id="PF01826">
    <property type="entry name" value="TIL"/>
    <property type="match status" value="1"/>
</dbReference>
<dbReference type="SUPFAM" id="SSF57567">
    <property type="entry name" value="Serine protease inhibitors"/>
    <property type="match status" value="1"/>
</dbReference>